<dbReference type="SUPFAM" id="SSF55804">
    <property type="entry name" value="Phoshotransferase/anion transport protein"/>
    <property type="match status" value="1"/>
</dbReference>
<accession>A0A449E6Z0</accession>
<dbReference type="InterPro" id="IPR002178">
    <property type="entry name" value="PTS_EIIA_type-2_dom"/>
</dbReference>
<comment type="caution">
    <text evidence="1">The sequence shown here is derived from an EMBL/GenBank/DDBJ whole genome shotgun (WGS) entry which is preliminary data.</text>
</comment>
<dbReference type="AlphaFoldDB" id="A0A449E6Z0"/>
<dbReference type="PANTHER" id="PTHR47738">
    <property type="entry name" value="PTS SYSTEM FRUCTOSE-LIKE EIIA COMPONENT-RELATED"/>
    <property type="match status" value="1"/>
</dbReference>
<dbReference type="InterPro" id="IPR051541">
    <property type="entry name" value="PTS_SugarTrans_NitroReg"/>
</dbReference>
<dbReference type="RefSeq" id="WP_010737236.1">
    <property type="nucleotide sequence ID" value="NZ_AP027299.1"/>
</dbReference>
<evidence type="ECO:0000313" key="2">
    <source>
        <dbReference type="Proteomes" id="UP000352698"/>
    </source>
</evidence>
<name>A0A449E6Z0_ENTHR</name>
<proteinExistence type="predicted"/>
<reference evidence="1 2" key="1">
    <citation type="submission" date="2019-05" db="EMBL/GenBank/DDBJ databases">
        <authorList>
            <consortium name="Pathogen Informatics"/>
        </authorList>
    </citation>
    <scope>NUCLEOTIDE SEQUENCE [LARGE SCALE GENOMIC DNA]</scope>
    <source>
        <strain evidence="1 2">NCTC12204</strain>
    </source>
</reference>
<gene>
    <name evidence="1" type="primary">fryA</name>
    <name evidence="1" type="ORF">NCTC12204_02657</name>
</gene>
<dbReference type="CDD" id="cd00211">
    <property type="entry name" value="PTS_IIA_fru"/>
    <property type="match status" value="1"/>
</dbReference>
<dbReference type="Pfam" id="PF00359">
    <property type="entry name" value="PTS_EIIA_2"/>
    <property type="match status" value="1"/>
</dbReference>
<dbReference type="PROSITE" id="PS51094">
    <property type="entry name" value="PTS_EIIA_TYPE_2"/>
    <property type="match status" value="1"/>
</dbReference>
<dbReference type="Proteomes" id="UP000352698">
    <property type="component" value="Unassembled WGS sequence"/>
</dbReference>
<dbReference type="Gene3D" id="3.40.930.10">
    <property type="entry name" value="Mannitol-specific EII, Chain A"/>
    <property type="match status" value="1"/>
</dbReference>
<dbReference type="PANTHER" id="PTHR47738:SF3">
    <property type="entry name" value="PHOSPHOTRANSFERASE SYSTEM MANNITOL_FRUCTOSE-SPECIFIC IIA DOMAIN CONTAINING PROTEIN"/>
    <property type="match status" value="1"/>
</dbReference>
<organism evidence="1 2">
    <name type="scientific">Enterococcus hirae</name>
    <dbReference type="NCBI Taxonomy" id="1354"/>
    <lineage>
        <taxon>Bacteria</taxon>
        <taxon>Bacillati</taxon>
        <taxon>Bacillota</taxon>
        <taxon>Bacilli</taxon>
        <taxon>Lactobacillales</taxon>
        <taxon>Enterococcaceae</taxon>
        <taxon>Enterococcus</taxon>
    </lineage>
</organism>
<dbReference type="EMBL" id="CABEEP010000001">
    <property type="protein sequence ID" value="VTQ70708.1"/>
    <property type="molecule type" value="Genomic_DNA"/>
</dbReference>
<dbReference type="InterPro" id="IPR016152">
    <property type="entry name" value="PTrfase/Anion_transptr"/>
</dbReference>
<evidence type="ECO:0000313" key="1">
    <source>
        <dbReference type="EMBL" id="VTQ70708.1"/>
    </source>
</evidence>
<sequence length="153" mass="17354">MTSYFGKKIALFQSEVKSQKEALSIIATCLYQTGLVKDSFAENVLKREEVFPTGLLINDVGIAIPHTDAEHVNDSQIAFMSLKKPVTFYEMGTADKEISVSLIFMLALKEPHAQLEMLQKLITMFQKKEVVQKLQAVNNTEEYYQIIEKEGFV</sequence>
<protein>
    <submittedName>
        <fullName evidence="1">PTS system galactitol-specific transporter subunit IIA</fullName>
    </submittedName>
</protein>